<evidence type="ECO:0000313" key="2">
    <source>
        <dbReference type="Proteomes" id="UP001180825"/>
    </source>
</evidence>
<name>A0ABU2A6L5_9BURK</name>
<dbReference type="Proteomes" id="UP001180825">
    <property type="component" value="Unassembled WGS sequence"/>
</dbReference>
<proteinExistence type="predicted"/>
<protein>
    <recommendedName>
        <fullName evidence="3">DUF481 domain-containing protein</fullName>
    </recommendedName>
</protein>
<sequence length="301" mass="33755">MAWLLAALVHAQPAARGWLRFGDGNTLSGELVERSDGGGLFRSDRFGMLRFTDAEARFEPLAAPHTPAAAPAPALPDEALGWRPGEWSIALSGYWRRDGGSTTSDLAADLDSTWQSRRDEIKLALSTNYKVVDRAVDTNDQSGSLRWLHELRSPWVTLGQIKLDRSTFSIDPLPALDYALVQASVGGGLRWRWADGGRTLVTLNYDRLMLELLRLDRRVYERAVSLLLENKLHLSSRVDFSNTLIAYRWPDGRTGWDSDAELSYRLSEHLSVGLRYEYRRNAASLATGTYNRLSLTTRLGF</sequence>
<evidence type="ECO:0008006" key="3">
    <source>
        <dbReference type="Google" id="ProtNLM"/>
    </source>
</evidence>
<accession>A0ABU2A6L5</accession>
<gene>
    <name evidence="1" type="ORF">J2X21_001962</name>
</gene>
<evidence type="ECO:0000313" key="1">
    <source>
        <dbReference type="EMBL" id="MDR7332829.1"/>
    </source>
</evidence>
<keyword evidence="2" id="KW-1185">Reference proteome</keyword>
<organism evidence="1 2">
    <name type="scientific">Roseateles asaccharophilus</name>
    <dbReference type="NCBI Taxonomy" id="582607"/>
    <lineage>
        <taxon>Bacteria</taxon>
        <taxon>Pseudomonadati</taxon>
        <taxon>Pseudomonadota</taxon>
        <taxon>Betaproteobacteria</taxon>
        <taxon>Burkholderiales</taxon>
        <taxon>Sphaerotilaceae</taxon>
        <taxon>Roseateles</taxon>
    </lineage>
</organism>
<dbReference type="EMBL" id="JAVDXV010000003">
    <property type="protein sequence ID" value="MDR7332829.1"/>
    <property type="molecule type" value="Genomic_DNA"/>
</dbReference>
<dbReference type="RefSeq" id="WP_310327871.1">
    <property type="nucleotide sequence ID" value="NZ_JAVDXV010000003.1"/>
</dbReference>
<dbReference type="Pfam" id="PF04338">
    <property type="entry name" value="DUF481"/>
    <property type="match status" value="1"/>
</dbReference>
<dbReference type="InterPro" id="IPR007433">
    <property type="entry name" value="DUF481"/>
</dbReference>
<reference evidence="1 2" key="1">
    <citation type="submission" date="2023-07" db="EMBL/GenBank/DDBJ databases">
        <title>Sorghum-associated microbial communities from plants grown in Nebraska, USA.</title>
        <authorList>
            <person name="Schachtman D."/>
        </authorList>
    </citation>
    <scope>NUCLEOTIDE SEQUENCE [LARGE SCALE GENOMIC DNA]</scope>
    <source>
        <strain evidence="1 2">BE316</strain>
    </source>
</reference>
<comment type="caution">
    <text evidence="1">The sequence shown here is derived from an EMBL/GenBank/DDBJ whole genome shotgun (WGS) entry which is preliminary data.</text>
</comment>